<evidence type="ECO:0000313" key="10">
    <source>
        <dbReference type="Proteomes" id="UP001172159"/>
    </source>
</evidence>
<feature type="transmembrane region" description="Helical" evidence="7">
    <location>
        <begin position="149"/>
        <end position="172"/>
    </location>
</feature>
<feature type="domain" description="Major facilitator superfamily (MFS) profile" evidence="8">
    <location>
        <begin position="54"/>
        <end position="540"/>
    </location>
</feature>
<evidence type="ECO:0000256" key="7">
    <source>
        <dbReference type="SAM" id="Phobius"/>
    </source>
</evidence>
<keyword evidence="3 7" id="KW-0812">Transmembrane</keyword>
<dbReference type="SUPFAM" id="SSF103473">
    <property type="entry name" value="MFS general substrate transporter"/>
    <property type="match status" value="1"/>
</dbReference>
<feature type="region of interest" description="Disordered" evidence="6">
    <location>
        <begin position="545"/>
        <end position="565"/>
    </location>
</feature>
<dbReference type="GO" id="GO:0022857">
    <property type="term" value="F:transmembrane transporter activity"/>
    <property type="evidence" value="ECO:0007669"/>
    <property type="project" value="InterPro"/>
</dbReference>
<dbReference type="PANTHER" id="PTHR23501">
    <property type="entry name" value="MAJOR FACILITATOR SUPERFAMILY"/>
    <property type="match status" value="1"/>
</dbReference>
<organism evidence="9 10">
    <name type="scientific">Apiosordaria backusii</name>
    <dbReference type="NCBI Taxonomy" id="314023"/>
    <lineage>
        <taxon>Eukaryota</taxon>
        <taxon>Fungi</taxon>
        <taxon>Dikarya</taxon>
        <taxon>Ascomycota</taxon>
        <taxon>Pezizomycotina</taxon>
        <taxon>Sordariomycetes</taxon>
        <taxon>Sordariomycetidae</taxon>
        <taxon>Sordariales</taxon>
        <taxon>Lasiosphaeriaceae</taxon>
        <taxon>Apiosordaria</taxon>
    </lineage>
</organism>
<dbReference type="AlphaFoldDB" id="A0AA40DSW3"/>
<feature type="transmembrane region" description="Helical" evidence="7">
    <location>
        <begin position="247"/>
        <end position="266"/>
    </location>
</feature>
<accession>A0AA40DSW3</accession>
<dbReference type="Gene3D" id="1.20.1250.20">
    <property type="entry name" value="MFS general substrate transporter like domains"/>
    <property type="match status" value="2"/>
</dbReference>
<comment type="caution">
    <text evidence="9">The sequence shown here is derived from an EMBL/GenBank/DDBJ whole genome shotgun (WGS) entry which is preliminary data.</text>
</comment>
<feature type="transmembrane region" description="Helical" evidence="7">
    <location>
        <begin position="348"/>
        <end position="366"/>
    </location>
</feature>
<feature type="transmembrane region" description="Helical" evidence="7">
    <location>
        <begin position="315"/>
        <end position="336"/>
    </location>
</feature>
<name>A0AA40DSW3_9PEZI</name>
<dbReference type="PANTHER" id="PTHR23501:SF193">
    <property type="entry name" value="MULTIDRUG TRANSPORTER, PUTATIVE (AFU_ORTHOLOGUE AFUA_8G00940)-RELATED"/>
    <property type="match status" value="1"/>
</dbReference>
<dbReference type="PROSITE" id="PS50850">
    <property type="entry name" value="MFS"/>
    <property type="match status" value="1"/>
</dbReference>
<sequence>MPPTEEANTKDAAATTVVQPLDAPQDGPGSGVEEPISKPDIAPQYVTGFKLGVIVASVALGCFLMLVDTMVISTAIPQITDEFLSLTDVGWYASAYQFGMHVAPNSAPQPLIGKVYTHFRTKWTFLVCFAVFELGSVLCGAAVSSTMLIIGRAVAGLGAAGIINGAITIVSSCVPLEKRPIQQLGLVVGPLIGGAFTSYSTWRWSFYINLPIGVLVVLGIVLLPIPEQTPKAKARSVLPKLPQHLDLVGFALFAPAVIMLLLALQYGGVRYAWDSSQVIGLFCGAAATSAVWFIWNYRKGDSALLPPAMIRRRTVWTAATFNAFQMAAIYGALYYLPIYFQAIKDTSAILSGVYIMPTFLPQLLMAGLSGGILQKMGYVIPLGVFATILLSTGSGLLSTLQPDSSVGMWVGYQIMTGIGSGAGLQLAILAIQGVTTGEELSSGMAFMVFTQSLAPAVILTLCNVILVENLKIQIPQQAPGVDPGAVIRAGATGFRGIVAAEHLPRVLVAYANSLDRVFYLVAACAAVSFVFLWGMGWQDLRKKNEGVGSSAGEGGTKVCDEKLEA</sequence>
<dbReference type="Proteomes" id="UP001172159">
    <property type="component" value="Unassembled WGS sequence"/>
</dbReference>
<dbReference type="GO" id="GO:0005886">
    <property type="term" value="C:plasma membrane"/>
    <property type="evidence" value="ECO:0007669"/>
    <property type="project" value="TreeGrafter"/>
</dbReference>
<evidence type="ECO:0000313" key="9">
    <source>
        <dbReference type="EMBL" id="KAK0712206.1"/>
    </source>
</evidence>
<dbReference type="CDD" id="cd17502">
    <property type="entry name" value="MFS_Azr1_MDR_like"/>
    <property type="match status" value="1"/>
</dbReference>
<feature type="transmembrane region" description="Helical" evidence="7">
    <location>
        <begin position="45"/>
        <end position="67"/>
    </location>
</feature>
<dbReference type="Pfam" id="PF07690">
    <property type="entry name" value="MFS_1"/>
    <property type="match status" value="1"/>
</dbReference>
<proteinExistence type="inferred from homology"/>
<dbReference type="InterPro" id="IPR036259">
    <property type="entry name" value="MFS_trans_sf"/>
</dbReference>
<feature type="transmembrane region" description="Helical" evidence="7">
    <location>
        <begin position="443"/>
        <end position="466"/>
    </location>
</feature>
<feature type="transmembrane region" description="Helical" evidence="7">
    <location>
        <begin position="378"/>
        <end position="397"/>
    </location>
</feature>
<reference evidence="9" key="1">
    <citation type="submission" date="2023-06" db="EMBL/GenBank/DDBJ databases">
        <title>Genome-scale phylogeny and comparative genomics of the fungal order Sordariales.</title>
        <authorList>
            <consortium name="Lawrence Berkeley National Laboratory"/>
            <person name="Hensen N."/>
            <person name="Bonometti L."/>
            <person name="Westerberg I."/>
            <person name="Brannstrom I.O."/>
            <person name="Guillou S."/>
            <person name="Cros-Aarteil S."/>
            <person name="Calhoun S."/>
            <person name="Haridas S."/>
            <person name="Kuo A."/>
            <person name="Mondo S."/>
            <person name="Pangilinan J."/>
            <person name="Riley R."/>
            <person name="Labutti K."/>
            <person name="Andreopoulos B."/>
            <person name="Lipzen A."/>
            <person name="Chen C."/>
            <person name="Yanf M."/>
            <person name="Daum C."/>
            <person name="Ng V."/>
            <person name="Clum A."/>
            <person name="Steindorff A."/>
            <person name="Ohm R."/>
            <person name="Martin F."/>
            <person name="Silar P."/>
            <person name="Natvig D."/>
            <person name="Lalanne C."/>
            <person name="Gautier V."/>
            <person name="Ament-Velasquez S.L."/>
            <person name="Kruys A."/>
            <person name="Hutchinson M.I."/>
            <person name="Powell A.J."/>
            <person name="Barry K."/>
            <person name="Miller A.N."/>
            <person name="Grigoriev I.V."/>
            <person name="Debuchy R."/>
            <person name="Gladieux P."/>
            <person name="Thoren M.H."/>
            <person name="Johannesson H."/>
        </authorList>
    </citation>
    <scope>NUCLEOTIDE SEQUENCE</scope>
    <source>
        <strain evidence="9">CBS 540.89</strain>
    </source>
</reference>
<evidence type="ECO:0000256" key="5">
    <source>
        <dbReference type="ARBA" id="ARBA00023136"/>
    </source>
</evidence>
<feature type="transmembrane region" description="Helical" evidence="7">
    <location>
        <begin position="409"/>
        <end position="431"/>
    </location>
</feature>
<evidence type="ECO:0000256" key="1">
    <source>
        <dbReference type="ARBA" id="ARBA00004141"/>
    </source>
</evidence>
<feature type="transmembrane region" description="Helical" evidence="7">
    <location>
        <begin position="278"/>
        <end position="295"/>
    </location>
</feature>
<keyword evidence="5 7" id="KW-0472">Membrane</keyword>
<protein>
    <submittedName>
        <fullName evidence="9">Efflux pump</fullName>
    </submittedName>
</protein>
<keyword evidence="4 7" id="KW-1133">Transmembrane helix</keyword>
<evidence type="ECO:0000256" key="4">
    <source>
        <dbReference type="ARBA" id="ARBA00022989"/>
    </source>
</evidence>
<dbReference type="EMBL" id="JAUKTV010000016">
    <property type="protein sequence ID" value="KAK0712206.1"/>
    <property type="molecule type" value="Genomic_DNA"/>
</dbReference>
<feature type="transmembrane region" description="Helical" evidence="7">
    <location>
        <begin position="184"/>
        <end position="202"/>
    </location>
</feature>
<dbReference type="InterPro" id="IPR011701">
    <property type="entry name" value="MFS"/>
</dbReference>
<evidence type="ECO:0000259" key="8">
    <source>
        <dbReference type="PROSITE" id="PS50850"/>
    </source>
</evidence>
<feature type="region of interest" description="Disordered" evidence="6">
    <location>
        <begin position="1"/>
        <end position="36"/>
    </location>
</feature>
<dbReference type="InterPro" id="IPR020846">
    <property type="entry name" value="MFS_dom"/>
</dbReference>
<evidence type="ECO:0000256" key="2">
    <source>
        <dbReference type="ARBA" id="ARBA00007520"/>
    </source>
</evidence>
<evidence type="ECO:0000256" key="6">
    <source>
        <dbReference type="SAM" id="MobiDB-lite"/>
    </source>
</evidence>
<gene>
    <name evidence="9" type="ORF">B0T21DRAFT_297575</name>
</gene>
<feature type="transmembrane region" description="Helical" evidence="7">
    <location>
        <begin position="123"/>
        <end position="143"/>
    </location>
</feature>
<feature type="transmembrane region" description="Helical" evidence="7">
    <location>
        <begin position="517"/>
        <end position="535"/>
    </location>
</feature>
<evidence type="ECO:0000256" key="3">
    <source>
        <dbReference type="ARBA" id="ARBA00022692"/>
    </source>
</evidence>
<feature type="transmembrane region" description="Helical" evidence="7">
    <location>
        <begin position="208"/>
        <end position="226"/>
    </location>
</feature>
<comment type="similarity">
    <text evidence="2">Belongs to the major facilitator superfamily. TCR/Tet family.</text>
</comment>
<keyword evidence="10" id="KW-1185">Reference proteome</keyword>
<comment type="subcellular location">
    <subcellularLocation>
        <location evidence="1">Membrane</location>
        <topology evidence="1">Multi-pass membrane protein</topology>
    </subcellularLocation>
</comment>